<dbReference type="Pfam" id="PF13469">
    <property type="entry name" value="Sulfotransfer_3"/>
    <property type="match status" value="1"/>
</dbReference>
<reference evidence="1" key="1">
    <citation type="submission" date="2024-05" db="EMBL/GenBank/DDBJ databases">
        <title>Planctomycetes of the genus Singulisphaera possess chitinolytic capabilities.</title>
        <authorList>
            <person name="Ivanova A."/>
        </authorList>
    </citation>
    <scope>NUCLEOTIDE SEQUENCE</scope>
    <source>
        <strain evidence="1">Ch08T</strain>
    </source>
</reference>
<dbReference type="EC" id="2.8.2.-" evidence="1"/>
<name>A0AAU7CS68_9BACT</name>
<dbReference type="InterPro" id="IPR027417">
    <property type="entry name" value="P-loop_NTPase"/>
</dbReference>
<evidence type="ECO:0000313" key="1">
    <source>
        <dbReference type="EMBL" id="XBH08333.1"/>
    </source>
</evidence>
<dbReference type="InterPro" id="IPR052736">
    <property type="entry name" value="Stf3_sulfotransferase"/>
</dbReference>
<dbReference type="RefSeq" id="WP_406701165.1">
    <property type="nucleotide sequence ID" value="NZ_CP155447.1"/>
</dbReference>
<proteinExistence type="predicted"/>
<dbReference type="SUPFAM" id="SSF52540">
    <property type="entry name" value="P-loop containing nucleoside triphosphate hydrolases"/>
    <property type="match status" value="1"/>
</dbReference>
<accession>A0AAU7CS68</accession>
<keyword evidence="1" id="KW-0808">Transferase</keyword>
<gene>
    <name evidence="1" type="ORF">V5E97_15545</name>
</gene>
<dbReference type="EMBL" id="CP155447">
    <property type="protein sequence ID" value="XBH08333.1"/>
    <property type="molecule type" value="Genomic_DNA"/>
</dbReference>
<dbReference type="GO" id="GO:0016740">
    <property type="term" value="F:transferase activity"/>
    <property type="evidence" value="ECO:0007669"/>
    <property type="project" value="UniProtKB-KW"/>
</dbReference>
<dbReference type="PANTHER" id="PTHR36451">
    <property type="entry name" value="PAPS-DEPENDENT SULFOTRANSFERASE STF3"/>
    <property type="match status" value="1"/>
</dbReference>
<dbReference type="AlphaFoldDB" id="A0AAU7CS68"/>
<protein>
    <submittedName>
        <fullName evidence="1">Sulfotransferase</fullName>
        <ecNumber evidence="1">2.8.2.-</ecNumber>
    </submittedName>
</protein>
<dbReference type="PANTHER" id="PTHR36451:SF1">
    <property type="entry name" value="OMEGA-HYDROXY-BETA-DIHYDROMENAQUINONE-9 SULFOTRANSFERASE STF3"/>
    <property type="match status" value="1"/>
</dbReference>
<dbReference type="Gene3D" id="3.40.50.300">
    <property type="entry name" value="P-loop containing nucleotide triphosphate hydrolases"/>
    <property type="match status" value="1"/>
</dbReference>
<sequence length="384" mass="45072">MVANETPKVVSQTSETVRIWLYKTLFTNLCGVTFGDWWQTLRENRFAIDLARCPRAAILTVGSVLNSYYKQREEREFGEALRQVQVRPPLFILGHWRSGTTLLHNLLALDARFAYPNLYQAFFPHTFLCTEDARTNLVRPLVPQTRSFDNVAQGLQMPNEDEFATCAASLRSPYMAWAFPRNLEHYERFLTFRDASEADVTRWKNELLMFLKKLTLRHDRPMLLKSPPHTCRIKLLLELFPDARFLHISRNPYTVFQSTKHLNRVLTQSLRFQRPGTDDPDETVLRRYQVMYDAYFEERDLIPSDRLHELAFEDLENDPVGQIRGAYEHLGLANFDAVLPRLEEYVGSLANYRKNEYPNLPLALRRRIQTSWAKSFEEWGYPVD</sequence>
<organism evidence="1">
    <name type="scientific">Singulisphaera sp. Ch08</name>
    <dbReference type="NCBI Taxonomy" id="3120278"/>
    <lineage>
        <taxon>Bacteria</taxon>
        <taxon>Pseudomonadati</taxon>
        <taxon>Planctomycetota</taxon>
        <taxon>Planctomycetia</taxon>
        <taxon>Isosphaerales</taxon>
        <taxon>Isosphaeraceae</taxon>
        <taxon>Singulisphaera</taxon>
    </lineage>
</organism>